<reference evidence="2 3" key="1">
    <citation type="submission" date="2024-02" db="EMBL/GenBank/DDBJ databases">
        <title>A novel Wenzhouxiangellaceae bacterium, isolated from coastal sediments.</title>
        <authorList>
            <person name="Du Z.-J."/>
            <person name="Ye Y.-Q."/>
            <person name="Zhang X.-Y."/>
        </authorList>
    </citation>
    <scope>NUCLEOTIDE SEQUENCE [LARGE SCALE GENOMIC DNA]</scope>
    <source>
        <strain evidence="2 3">CH-27</strain>
    </source>
</reference>
<dbReference type="Pfam" id="PF06283">
    <property type="entry name" value="ThuA"/>
    <property type="match status" value="1"/>
</dbReference>
<dbReference type="Gene3D" id="3.40.50.880">
    <property type="match status" value="1"/>
</dbReference>
<accession>A0AAW9RBG3</accession>
<gene>
    <name evidence="2" type="ORF">V3330_06985</name>
</gene>
<evidence type="ECO:0000313" key="3">
    <source>
        <dbReference type="Proteomes" id="UP001359886"/>
    </source>
</evidence>
<dbReference type="InterPro" id="IPR029062">
    <property type="entry name" value="Class_I_gatase-like"/>
</dbReference>
<evidence type="ECO:0000259" key="1">
    <source>
        <dbReference type="Pfam" id="PF06283"/>
    </source>
</evidence>
<dbReference type="SUPFAM" id="SSF52317">
    <property type="entry name" value="Class I glutamine amidotransferase-like"/>
    <property type="match status" value="1"/>
</dbReference>
<name>A0AAW9RBG3_9GAMM</name>
<protein>
    <submittedName>
        <fullName evidence="2">ThuA domain-containing protein</fullName>
    </submittedName>
</protein>
<evidence type="ECO:0000313" key="2">
    <source>
        <dbReference type="EMBL" id="MEJ8567368.1"/>
    </source>
</evidence>
<keyword evidence="3" id="KW-1185">Reference proteome</keyword>
<dbReference type="RefSeq" id="WP_354694693.1">
    <property type="nucleotide sequence ID" value="NZ_JAZHOG010000004.1"/>
</dbReference>
<dbReference type="InterPro" id="IPR029010">
    <property type="entry name" value="ThuA-like"/>
</dbReference>
<organism evidence="2 3">
    <name type="scientific">Elongatibacter sediminis</name>
    <dbReference type="NCBI Taxonomy" id="3119006"/>
    <lineage>
        <taxon>Bacteria</taxon>
        <taxon>Pseudomonadati</taxon>
        <taxon>Pseudomonadota</taxon>
        <taxon>Gammaproteobacteria</taxon>
        <taxon>Chromatiales</taxon>
        <taxon>Wenzhouxiangellaceae</taxon>
        <taxon>Elongatibacter</taxon>
    </lineage>
</organism>
<comment type="caution">
    <text evidence="2">The sequence shown here is derived from an EMBL/GenBank/DDBJ whole genome shotgun (WGS) entry which is preliminary data.</text>
</comment>
<dbReference type="EMBL" id="JAZHOG010000004">
    <property type="protein sequence ID" value="MEJ8567368.1"/>
    <property type="molecule type" value="Genomic_DNA"/>
</dbReference>
<feature type="domain" description="ThuA-like" evidence="1">
    <location>
        <begin position="36"/>
        <end position="220"/>
    </location>
</feature>
<proteinExistence type="predicted"/>
<sequence length="250" mass="28854">MQGTARKDVHFVCGGRYHDFDFARLEVLKLLAELPHVRATVASDYRDQDNLHHANALITYTSDVVPAEAEIDSLAQFLREGGRWFALHGTNSSLRYNRETRLWEAPRTAPRFFDMLGSQFEAHPPIRPFTVRPSRTHPLVDGIEPFEADDELYLSRFTGACECLLETEFDGTAPGFARHDWRGTGRVPVMYLHPWEDAEILYLNLGHARGPLDMQPLMEHYPDIERGSWKQPAFYELMRRGIRWALSELE</sequence>
<dbReference type="AlphaFoldDB" id="A0AAW9RBG3"/>
<dbReference type="Proteomes" id="UP001359886">
    <property type="component" value="Unassembled WGS sequence"/>
</dbReference>